<comment type="cofactor">
    <cofactor evidence="1">
        <name>Mg(2+)</name>
        <dbReference type="ChEBI" id="CHEBI:18420"/>
    </cofactor>
</comment>
<keyword evidence="1" id="KW-0227">DNA damage</keyword>
<evidence type="ECO:0000256" key="2">
    <source>
        <dbReference type="SAM" id="Phobius"/>
    </source>
</evidence>
<keyword evidence="1" id="KW-0547">Nucleotide-binding</keyword>
<keyword evidence="2" id="KW-0472">Membrane</keyword>
<dbReference type="GO" id="GO:0043139">
    <property type="term" value="F:5'-3' DNA helicase activity"/>
    <property type="evidence" value="ECO:0007669"/>
    <property type="project" value="UniProtKB-EC"/>
</dbReference>
<keyword evidence="2" id="KW-0812">Transmembrane</keyword>
<feature type="non-terminal residue" evidence="4">
    <location>
        <position position="1"/>
    </location>
</feature>
<evidence type="ECO:0000259" key="3">
    <source>
        <dbReference type="Pfam" id="PF05970"/>
    </source>
</evidence>
<dbReference type="GO" id="GO:0005524">
    <property type="term" value="F:ATP binding"/>
    <property type="evidence" value="ECO:0007669"/>
    <property type="project" value="UniProtKB-KW"/>
</dbReference>
<comment type="caution">
    <text evidence="4">The sequence shown here is derived from an EMBL/GenBank/DDBJ whole genome shotgun (WGS) entry which is preliminary data.</text>
</comment>
<reference evidence="4" key="1">
    <citation type="submission" date="2021-06" db="EMBL/GenBank/DDBJ databases">
        <authorList>
            <person name="Kallberg Y."/>
            <person name="Tangrot J."/>
            <person name="Rosling A."/>
        </authorList>
    </citation>
    <scope>NUCLEOTIDE SEQUENCE</scope>
    <source>
        <strain evidence="4">FL966</strain>
    </source>
</reference>
<dbReference type="GO" id="GO:0016787">
    <property type="term" value="F:hydrolase activity"/>
    <property type="evidence" value="ECO:0007669"/>
    <property type="project" value="UniProtKB-KW"/>
</dbReference>
<dbReference type="OrthoDB" id="2448136at2759"/>
<dbReference type="Gene3D" id="3.40.50.300">
    <property type="entry name" value="P-loop containing nucleotide triphosphate hydrolases"/>
    <property type="match status" value="1"/>
</dbReference>
<keyword evidence="1" id="KW-0347">Helicase</keyword>
<dbReference type="GO" id="GO:0006310">
    <property type="term" value="P:DNA recombination"/>
    <property type="evidence" value="ECO:0007669"/>
    <property type="project" value="UniProtKB-KW"/>
</dbReference>
<keyword evidence="1" id="KW-0378">Hydrolase</keyword>
<comment type="similarity">
    <text evidence="1">Belongs to the helicase family.</text>
</comment>
<dbReference type="InterPro" id="IPR027417">
    <property type="entry name" value="P-loop_NTPase"/>
</dbReference>
<protein>
    <recommendedName>
        <fullName evidence="1">ATP-dependent DNA helicase</fullName>
        <ecNumber evidence="1">5.6.2.3</ecNumber>
    </recommendedName>
</protein>
<accession>A0A9N8WN30</accession>
<dbReference type="EC" id="5.6.2.3" evidence="1"/>
<dbReference type="Pfam" id="PF05970">
    <property type="entry name" value="PIF1"/>
    <property type="match status" value="1"/>
</dbReference>
<name>A0A9N8WN30_9GLOM</name>
<gene>
    <name evidence="4" type="ORF">CPELLU_LOCUS2180</name>
</gene>
<keyword evidence="1" id="KW-0233">DNA recombination</keyword>
<dbReference type="Proteomes" id="UP000789759">
    <property type="component" value="Unassembled WGS sequence"/>
</dbReference>
<keyword evidence="1" id="KW-0067">ATP-binding</keyword>
<dbReference type="AlphaFoldDB" id="A0A9N8WN30"/>
<keyword evidence="5" id="KW-1185">Reference proteome</keyword>
<evidence type="ECO:0000313" key="4">
    <source>
        <dbReference type="EMBL" id="CAG8495197.1"/>
    </source>
</evidence>
<dbReference type="InterPro" id="IPR010285">
    <property type="entry name" value="DNA_helicase_pif1-like_DEAD"/>
</dbReference>
<feature type="domain" description="DNA helicase Pif1-like DEAD-box helicase" evidence="3">
    <location>
        <begin position="13"/>
        <end position="111"/>
    </location>
</feature>
<feature type="transmembrane region" description="Helical" evidence="2">
    <location>
        <begin position="46"/>
        <end position="63"/>
    </location>
</feature>
<keyword evidence="1" id="KW-0234">DNA repair</keyword>
<dbReference type="EMBL" id="CAJVQA010000901">
    <property type="protein sequence ID" value="CAG8495197.1"/>
    <property type="molecule type" value="Genomic_DNA"/>
</dbReference>
<proteinExistence type="inferred from homology"/>
<organism evidence="4 5">
    <name type="scientific">Cetraspora pellucida</name>
    <dbReference type="NCBI Taxonomy" id="1433469"/>
    <lineage>
        <taxon>Eukaryota</taxon>
        <taxon>Fungi</taxon>
        <taxon>Fungi incertae sedis</taxon>
        <taxon>Mucoromycota</taxon>
        <taxon>Glomeromycotina</taxon>
        <taxon>Glomeromycetes</taxon>
        <taxon>Diversisporales</taxon>
        <taxon>Gigasporaceae</taxon>
        <taxon>Cetraspora</taxon>
    </lineage>
</organism>
<keyword evidence="2" id="KW-1133">Transmembrane helix</keyword>
<comment type="catalytic activity">
    <reaction evidence="1">
        <text>ATP + H2O = ADP + phosphate + H(+)</text>
        <dbReference type="Rhea" id="RHEA:13065"/>
        <dbReference type="ChEBI" id="CHEBI:15377"/>
        <dbReference type="ChEBI" id="CHEBI:15378"/>
        <dbReference type="ChEBI" id="CHEBI:30616"/>
        <dbReference type="ChEBI" id="CHEBI:43474"/>
        <dbReference type="ChEBI" id="CHEBI:456216"/>
        <dbReference type="EC" id="5.6.2.3"/>
    </reaction>
</comment>
<dbReference type="GO" id="GO:0006281">
    <property type="term" value="P:DNA repair"/>
    <property type="evidence" value="ECO:0007669"/>
    <property type="project" value="UniProtKB-KW"/>
</dbReference>
<evidence type="ECO:0000256" key="1">
    <source>
        <dbReference type="RuleBase" id="RU363044"/>
    </source>
</evidence>
<evidence type="ECO:0000313" key="5">
    <source>
        <dbReference type="Proteomes" id="UP000789759"/>
    </source>
</evidence>
<sequence>SYYYDTLVGHQVEPLKIIILGTAGTKKSYLIKAIRNWLCDIAETKFKLLVLVLTLIGVAFFNINKATIYSMLLIPVPIRSHFDIEDKQLKNLQNKLQHVKYIILNEKSMIEH</sequence>
<dbReference type="GO" id="GO:0000723">
    <property type="term" value="P:telomere maintenance"/>
    <property type="evidence" value="ECO:0007669"/>
    <property type="project" value="InterPro"/>
</dbReference>